<dbReference type="RefSeq" id="WP_133432211.1">
    <property type="nucleotide sequence ID" value="NZ_SCWA01000012.1"/>
</dbReference>
<proteinExistence type="predicted"/>
<feature type="compositionally biased region" description="Basic and acidic residues" evidence="1">
    <location>
        <begin position="61"/>
        <end position="72"/>
    </location>
</feature>
<evidence type="ECO:0000313" key="2">
    <source>
        <dbReference type="EMBL" id="TDL96683.1"/>
    </source>
</evidence>
<accession>A0A4R6BCV8</accession>
<dbReference type="Proteomes" id="UP000295310">
    <property type="component" value="Unassembled WGS sequence"/>
</dbReference>
<reference evidence="2 3" key="1">
    <citation type="submission" date="2019-01" db="EMBL/GenBank/DDBJ databases">
        <title>Draft genome sequences of the type strains of six Macrococcus species.</title>
        <authorList>
            <person name="Mazhar S."/>
            <person name="Altermann E."/>
            <person name="Hill C."/>
            <person name="Mcauliffe O."/>
        </authorList>
    </citation>
    <scope>NUCLEOTIDE SEQUENCE [LARGE SCALE GENOMIC DNA]</scope>
    <source>
        <strain evidence="2 3">CCM4811</strain>
    </source>
</reference>
<keyword evidence="3" id="KW-1185">Reference proteome</keyword>
<organism evidence="2 3">
    <name type="scientific">Macrococcus brunensis</name>
    <dbReference type="NCBI Taxonomy" id="198483"/>
    <lineage>
        <taxon>Bacteria</taxon>
        <taxon>Bacillati</taxon>
        <taxon>Bacillota</taxon>
        <taxon>Bacilli</taxon>
        <taxon>Bacillales</taxon>
        <taxon>Staphylococcaceae</taxon>
        <taxon>Macrococcus</taxon>
    </lineage>
</organism>
<sequence>MATNKYRVLTPFKDSEDKDKEYQAGDIYAPSKRIAKDRYEALTSVNNSLGRPVLALVEGDGVEKEETPEETKAATTTKK</sequence>
<evidence type="ECO:0000313" key="3">
    <source>
        <dbReference type="Proteomes" id="UP000295310"/>
    </source>
</evidence>
<comment type="caution">
    <text evidence="2">The sequence shown here is derived from an EMBL/GenBank/DDBJ whole genome shotgun (WGS) entry which is preliminary data.</text>
</comment>
<protein>
    <submittedName>
        <fullName evidence="2">Uncharacterized protein</fullName>
    </submittedName>
</protein>
<dbReference type="AlphaFoldDB" id="A0A4R6BCV8"/>
<dbReference type="EMBL" id="SCWA01000012">
    <property type="protein sequence ID" value="TDL96683.1"/>
    <property type="molecule type" value="Genomic_DNA"/>
</dbReference>
<gene>
    <name evidence="2" type="ORF">ERX27_07455</name>
</gene>
<name>A0A4R6BCV8_9STAP</name>
<feature type="region of interest" description="Disordered" evidence="1">
    <location>
        <begin position="60"/>
        <end position="79"/>
    </location>
</feature>
<dbReference type="OrthoDB" id="2300838at2"/>
<evidence type="ECO:0000256" key="1">
    <source>
        <dbReference type="SAM" id="MobiDB-lite"/>
    </source>
</evidence>